<dbReference type="AlphaFoldDB" id="A0A0A7PLE6"/>
<dbReference type="Gene3D" id="3.90.960.10">
    <property type="entry name" value="YbaK/aminoacyl-tRNA synthetase-associated domain"/>
    <property type="match status" value="1"/>
</dbReference>
<dbReference type="STRING" id="1515612.SKP52_20325"/>
<dbReference type="PANTHER" id="PTHR30411:SF1">
    <property type="entry name" value="CYTOPLASMIC PROTEIN"/>
    <property type="match status" value="1"/>
</dbReference>
<dbReference type="InterPro" id="IPR007214">
    <property type="entry name" value="YbaK/aa-tRNA-synth-assoc-dom"/>
</dbReference>
<dbReference type="InterPro" id="IPR036754">
    <property type="entry name" value="YbaK/aa-tRNA-synt-asso_dom_sf"/>
</dbReference>
<evidence type="ECO:0000313" key="2">
    <source>
        <dbReference type="EMBL" id="AJA10931.1"/>
    </source>
</evidence>
<dbReference type="PANTHER" id="PTHR30411">
    <property type="entry name" value="CYTOPLASMIC PROTEIN"/>
    <property type="match status" value="1"/>
</dbReference>
<dbReference type="GO" id="GO:0002161">
    <property type="term" value="F:aminoacyl-tRNA deacylase activity"/>
    <property type="evidence" value="ECO:0007669"/>
    <property type="project" value="InterPro"/>
</dbReference>
<dbReference type="HOGENOM" id="CLU_094875_0_0_5"/>
<protein>
    <submittedName>
        <fullName evidence="2">YbaK protein</fullName>
    </submittedName>
</protein>
<accession>A0A0A7PLE6</accession>
<feature type="domain" description="YbaK/aminoacyl-tRNA synthetase-associated" evidence="1">
    <location>
        <begin position="58"/>
        <end position="173"/>
    </location>
</feature>
<dbReference type="SUPFAM" id="SSF55826">
    <property type="entry name" value="YbaK/ProRS associated domain"/>
    <property type="match status" value="1"/>
</dbReference>
<dbReference type="KEGG" id="sphk:SKP52_20325"/>
<dbReference type="EMBL" id="CP009122">
    <property type="protein sequence ID" value="AJA10931.1"/>
    <property type="molecule type" value="Genomic_DNA"/>
</dbReference>
<proteinExistence type="predicted"/>
<name>A0A0A7PLE6_9SPHN</name>
<reference evidence="2 3" key="1">
    <citation type="journal article" date="2015" name="Int. J. Syst. Evol. Microbiol.">
        <title>Description of Sphingopyxis fribergensis sp. nov. - a soil bacterium with the ability to degrade styrene and phenylacetic acid.</title>
        <authorList>
            <person name="Oelschlagel M."/>
            <person name="Ruckert C."/>
            <person name="Kalinowski J."/>
            <person name="Schmidt G."/>
            <person name="Schlomann M."/>
            <person name="Tischler D."/>
        </authorList>
    </citation>
    <scope>NUCLEOTIDE SEQUENCE [LARGE SCALE GENOMIC DNA]</scope>
    <source>
        <strain evidence="2 3">Kp5.2</strain>
    </source>
</reference>
<keyword evidence="3" id="KW-1185">Reference proteome</keyword>
<gene>
    <name evidence="2" type="ORF">SKP52_20325</name>
</gene>
<evidence type="ECO:0000259" key="1">
    <source>
        <dbReference type="Pfam" id="PF04073"/>
    </source>
</evidence>
<dbReference type="Pfam" id="PF04073">
    <property type="entry name" value="tRNA_edit"/>
    <property type="match status" value="1"/>
</dbReference>
<evidence type="ECO:0000313" key="3">
    <source>
        <dbReference type="Proteomes" id="UP000030907"/>
    </source>
</evidence>
<organism evidence="2 3">
    <name type="scientific">Sphingopyxis fribergensis</name>
    <dbReference type="NCBI Taxonomy" id="1515612"/>
    <lineage>
        <taxon>Bacteria</taxon>
        <taxon>Pseudomonadati</taxon>
        <taxon>Pseudomonadota</taxon>
        <taxon>Alphaproteobacteria</taxon>
        <taxon>Sphingomonadales</taxon>
        <taxon>Sphingomonadaceae</taxon>
        <taxon>Sphingopyxis</taxon>
    </lineage>
</organism>
<sequence length="185" mass="19270">MAWLRGSAHGVADEGKSRTRIGFDEKNEGKVMNKVEKVRQALRAAGHADSIAEFPAGTQTAEDAAASVGCSVAQIAKSIVFRAGEDVVLVIASGAHRIDRSKVAAVTERAVKSADAAWVQEQTGFVVGGVPPLGHDCDPVTIIDAALLSLDSIWAAAGSPTHAFRTNAKDLIRMTGGIVADVRQG</sequence>
<dbReference type="Proteomes" id="UP000030907">
    <property type="component" value="Chromosome"/>
</dbReference>
<dbReference type="CDD" id="cd04333">
    <property type="entry name" value="ProX_deacylase"/>
    <property type="match status" value="1"/>
</dbReference>